<protein>
    <recommendedName>
        <fullName evidence="4">Protein kinase domain-containing protein</fullName>
    </recommendedName>
</protein>
<dbReference type="InterPro" id="IPR011009">
    <property type="entry name" value="Kinase-like_dom_sf"/>
</dbReference>
<accession>A0ABD3QYR7</accession>
<dbReference type="PANTHER" id="PTHR36796:SF1">
    <property type="entry name" value="PROTEIN KINASE SUPERFAMILY PROTEIN"/>
    <property type="match status" value="1"/>
</dbReference>
<feature type="compositionally biased region" description="Low complexity" evidence="1">
    <location>
        <begin position="122"/>
        <end position="133"/>
    </location>
</feature>
<feature type="region of interest" description="Disordered" evidence="1">
    <location>
        <begin position="99"/>
        <end position="133"/>
    </location>
</feature>
<sequence>MASEIIINMASSLVHFTTFQSLAVAVSAFAFDAPRAGRPRAIHSSQNRNEHINCHIIANPRSSRRCTNILTLSAAQKGSGDNDDMIFFDDFADVVGDSFSSSSSQLQLPSRPLPDFDERDSSSSAAATSSQTAITSTAIATNTKQAVISGNSYDLTGATVRQFSLGPDILLSDYVGSLGFDQVTDWQYYLESVDEEGNVDPYQERIEVQAPFMDPSRPARTRSKSGSVVRIFRGEFRGKLGGMLRSNGMDNRVLIKEYSPDSLDLASNEKEGIGRIMSHWLENVLLANTGSKSSGSSAGSGTLQPTDLLEELQTGDWIEAASSRYTDSITDTPTKADDQHLYTLLSTLTKYKAPFTSLLGEMNLNDYYDDPNLDPNEWYRSLGVKPPTPGSVWLIYDYHGLSTADSYCQPLIFQQSKLPPKRGVFGNIVQPPPLPPFKERARYVVQGVLKQMLTAVAETHEAGLVHKSLGRNSFILSSVGMDKREATSPYAVVVDRLRVVLSDWGFSQTIQDALEDEEFQRRAKSFGLDAEYDVEAAEEFALAEDLHALGFVFLALLFTTLSEPATLSAPMPKTNDDTWQRLFTDLFQKDMNEFREYCSNEDVWESVVELLDREEGAGWNVLGELLLARENVSKWSKGEIMDEDYELVSARTLLSSPFFQMRTI</sequence>
<comment type="caution">
    <text evidence="2">The sequence shown here is derived from an EMBL/GenBank/DDBJ whole genome shotgun (WGS) entry which is preliminary data.</text>
</comment>
<evidence type="ECO:0000313" key="3">
    <source>
        <dbReference type="Proteomes" id="UP001530400"/>
    </source>
</evidence>
<organism evidence="2 3">
    <name type="scientific">Cyclotella atomus</name>
    <dbReference type="NCBI Taxonomy" id="382360"/>
    <lineage>
        <taxon>Eukaryota</taxon>
        <taxon>Sar</taxon>
        <taxon>Stramenopiles</taxon>
        <taxon>Ochrophyta</taxon>
        <taxon>Bacillariophyta</taxon>
        <taxon>Coscinodiscophyceae</taxon>
        <taxon>Thalassiosirophycidae</taxon>
        <taxon>Stephanodiscales</taxon>
        <taxon>Stephanodiscaceae</taxon>
        <taxon>Cyclotella</taxon>
    </lineage>
</organism>
<dbReference type="Proteomes" id="UP001530400">
    <property type="component" value="Unassembled WGS sequence"/>
</dbReference>
<dbReference type="EMBL" id="JALLPJ020000045">
    <property type="protein sequence ID" value="KAL3804266.1"/>
    <property type="molecule type" value="Genomic_DNA"/>
</dbReference>
<dbReference type="AlphaFoldDB" id="A0ABD3QYR7"/>
<reference evidence="2 3" key="1">
    <citation type="submission" date="2024-10" db="EMBL/GenBank/DDBJ databases">
        <title>Updated reference genomes for cyclostephanoid diatoms.</title>
        <authorList>
            <person name="Roberts W.R."/>
            <person name="Alverson A.J."/>
        </authorList>
    </citation>
    <scope>NUCLEOTIDE SEQUENCE [LARGE SCALE GENOMIC DNA]</scope>
    <source>
        <strain evidence="2 3">AJA010-31</strain>
    </source>
</reference>
<dbReference type="PANTHER" id="PTHR36796">
    <property type="entry name" value="PROTEIN KINASE SUPERFAMILY PROTEIN"/>
    <property type="match status" value="1"/>
</dbReference>
<evidence type="ECO:0000313" key="2">
    <source>
        <dbReference type="EMBL" id="KAL3804266.1"/>
    </source>
</evidence>
<evidence type="ECO:0000256" key="1">
    <source>
        <dbReference type="SAM" id="MobiDB-lite"/>
    </source>
</evidence>
<dbReference type="SUPFAM" id="SSF56112">
    <property type="entry name" value="Protein kinase-like (PK-like)"/>
    <property type="match status" value="1"/>
</dbReference>
<gene>
    <name evidence="2" type="ORF">ACHAWO_012445</name>
</gene>
<proteinExistence type="predicted"/>
<name>A0ABD3QYR7_9STRA</name>
<keyword evidence="3" id="KW-1185">Reference proteome</keyword>
<evidence type="ECO:0008006" key="4">
    <source>
        <dbReference type="Google" id="ProtNLM"/>
    </source>
</evidence>